<gene>
    <name evidence="1" type="ORF">FBUS_06725</name>
</gene>
<comment type="caution">
    <text evidence="1">The sequence shown here is derived from an EMBL/GenBank/DDBJ whole genome shotgun (WGS) entry which is preliminary data.</text>
</comment>
<dbReference type="EMBL" id="LUCM01006084">
    <property type="protein sequence ID" value="KAA0191846.1"/>
    <property type="molecule type" value="Genomic_DNA"/>
</dbReference>
<dbReference type="AlphaFoldDB" id="A0A8E0VJI1"/>
<accession>A0A8E0VJI1</accession>
<reference evidence="1" key="1">
    <citation type="submission" date="2019-05" db="EMBL/GenBank/DDBJ databases">
        <title>Annotation for the trematode Fasciolopsis buski.</title>
        <authorList>
            <person name="Choi Y.-J."/>
        </authorList>
    </citation>
    <scope>NUCLEOTIDE SEQUENCE</scope>
    <source>
        <strain evidence="1">HT</strain>
        <tissue evidence="1">Whole worm</tissue>
    </source>
</reference>
<protein>
    <submittedName>
        <fullName evidence="1">Uncharacterized protein</fullName>
    </submittedName>
</protein>
<evidence type="ECO:0000313" key="1">
    <source>
        <dbReference type="EMBL" id="KAA0191846.1"/>
    </source>
</evidence>
<keyword evidence="2" id="KW-1185">Reference proteome</keyword>
<name>A0A8E0VJI1_9TREM</name>
<proteinExistence type="predicted"/>
<evidence type="ECO:0000313" key="2">
    <source>
        <dbReference type="Proteomes" id="UP000728185"/>
    </source>
</evidence>
<dbReference type="Proteomes" id="UP000728185">
    <property type="component" value="Unassembled WGS sequence"/>
</dbReference>
<sequence>MVSNKSTDLYSPFPYYHAPYLIVRDHTQLSMVNIQLKEAMRKRLRELKVLRYLLIRSRKALPVSLLGLLAARQIGGPLHALLVDCENCSDSSVCDGSVRCRDVQLGSAAEFS</sequence>
<organism evidence="1 2">
    <name type="scientific">Fasciolopsis buskii</name>
    <dbReference type="NCBI Taxonomy" id="27845"/>
    <lineage>
        <taxon>Eukaryota</taxon>
        <taxon>Metazoa</taxon>
        <taxon>Spiralia</taxon>
        <taxon>Lophotrochozoa</taxon>
        <taxon>Platyhelminthes</taxon>
        <taxon>Trematoda</taxon>
        <taxon>Digenea</taxon>
        <taxon>Plagiorchiida</taxon>
        <taxon>Echinostomata</taxon>
        <taxon>Echinostomatoidea</taxon>
        <taxon>Fasciolidae</taxon>
        <taxon>Fasciolopsis</taxon>
    </lineage>
</organism>